<dbReference type="GO" id="GO:0005509">
    <property type="term" value="F:calcium ion binding"/>
    <property type="evidence" value="ECO:0007669"/>
    <property type="project" value="InterPro"/>
</dbReference>
<dbReference type="RefSeq" id="WP_150076388.1">
    <property type="nucleotide sequence ID" value="NZ_VWOX01000005.1"/>
</dbReference>
<comment type="caution">
    <text evidence="5">The sequence shown here is derived from an EMBL/GenBank/DDBJ whole genome shotgun (WGS) entry which is preliminary data.</text>
</comment>
<dbReference type="PANTHER" id="PTHR10827:SF98">
    <property type="entry name" value="45 KDA CALCIUM-BINDING PROTEIN"/>
    <property type="match status" value="1"/>
</dbReference>
<evidence type="ECO:0000313" key="6">
    <source>
        <dbReference type="Proteomes" id="UP000324479"/>
    </source>
</evidence>
<evidence type="ECO:0000256" key="1">
    <source>
        <dbReference type="ARBA" id="ARBA00022723"/>
    </source>
</evidence>
<organism evidence="5 6">
    <name type="scientific">Roseiconus nitratireducens</name>
    <dbReference type="NCBI Taxonomy" id="2605748"/>
    <lineage>
        <taxon>Bacteria</taxon>
        <taxon>Pseudomonadati</taxon>
        <taxon>Planctomycetota</taxon>
        <taxon>Planctomycetia</taxon>
        <taxon>Pirellulales</taxon>
        <taxon>Pirellulaceae</taxon>
        <taxon>Roseiconus</taxon>
    </lineage>
</organism>
<keyword evidence="2" id="KW-0677">Repeat</keyword>
<evidence type="ECO:0000256" key="3">
    <source>
        <dbReference type="SAM" id="MobiDB-lite"/>
    </source>
</evidence>
<dbReference type="InterPro" id="IPR011992">
    <property type="entry name" value="EF-hand-dom_pair"/>
</dbReference>
<dbReference type="AlphaFoldDB" id="A0A5M6DAT7"/>
<proteinExistence type="predicted"/>
<reference evidence="5 6" key="1">
    <citation type="submission" date="2019-08" db="EMBL/GenBank/DDBJ databases">
        <authorList>
            <person name="Dhanesh K."/>
            <person name="Kumar G."/>
            <person name="Sasikala C."/>
            <person name="Venkata Ramana C."/>
        </authorList>
    </citation>
    <scope>NUCLEOTIDE SEQUENCE [LARGE SCALE GENOMIC DNA]</scope>
    <source>
        <strain evidence="5 6">JC645</strain>
    </source>
</reference>
<keyword evidence="1" id="KW-0479">Metal-binding</keyword>
<feature type="region of interest" description="Disordered" evidence="3">
    <location>
        <begin position="375"/>
        <end position="394"/>
    </location>
</feature>
<accession>A0A5M6DAT7</accession>
<dbReference type="SUPFAM" id="SSF47473">
    <property type="entry name" value="EF-hand"/>
    <property type="match status" value="3"/>
</dbReference>
<dbReference type="Pfam" id="PF13202">
    <property type="entry name" value="EF-hand_5"/>
    <property type="match status" value="2"/>
</dbReference>
<feature type="domain" description="EF-hand" evidence="4">
    <location>
        <begin position="141"/>
        <end position="176"/>
    </location>
</feature>
<dbReference type="EMBL" id="VWOX01000005">
    <property type="protein sequence ID" value="KAA5543636.1"/>
    <property type="molecule type" value="Genomic_DNA"/>
</dbReference>
<dbReference type="Proteomes" id="UP000324479">
    <property type="component" value="Unassembled WGS sequence"/>
</dbReference>
<dbReference type="PROSITE" id="PS50222">
    <property type="entry name" value="EF_HAND_2"/>
    <property type="match status" value="1"/>
</dbReference>
<dbReference type="PROSITE" id="PS00018">
    <property type="entry name" value="EF_HAND_1"/>
    <property type="match status" value="5"/>
</dbReference>
<protein>
    <recommendedName>
        <fullName evidence="4">EF-hand domain-containing protein</fullName>
    </recommendedName>
</protein>
<feature type="region of interest" description="Disordered" evidence="3">
    <location>
        <begin position="226"/>
        <end position="248"/>
    </location>
</feature>
<dbReference type="InterPro" id="IPR018247">
    <property type="entry name" value="EF_Hand_1_Ca_BS"/>
</dbReference>
<evidence type="ECO:0000259" key="4">
    <source>
        <dbReference type="PROSITE" id="PS50222"/>
    </source>
</evidence>
<keyword evidence="6" id="KW-1185">Reference proteome</keyword>
<name>A0A5M6DAT7_9BACT</name>
<dbReference type="Gene3D" id="1.10.238.10">
    <property type="entry name" value="EF-hand"/>
    <property type="match status" value="3"/>
</dbReference>
<evidence type="ECO:0000313" key="5">
    <source>
        <dbReference type="EMBL" id="KAA5543636.1"/>
    </source>
</evidence>
<dbReference type="PANTHER" id="PTHR10827">
    <property type="entry name" value="RETICULOCALBIN"/>
    <property type="match status" value="1"/>
</dbReference>
<dbReference type="InterPro" id="IPR002048">
    <property type="entry name" value="EF_hand_dom"/>
</dbReference>
<feature type="compositionally biased region" description="Basic and acidic residues" evidence="3">
    <location>
        <begin position="381"/>
        <end position="393"/>
    </location>
</feature>
<evidence type="ECO:0000256" key="2">
    <source>
        <dbReference type="ARBA" id="ARBA00022737"/>
    </source>
</evidence>
<gene>
    <name evidence="5" type="ORF">FYK55_10530</name>
</gene>
<feature type="region of interest" description="Disordered" evidence="3">
    <location>
        <begin position="152"/>
        <end position="173"/>
    </location>
</feature>
<sequence>MSHFNLQFPLATILSWRTELVCFYTFSLTGDPMRRFIKRSCCPSGALLMALLVVSNATGQLQTPTDVYSLKLISADLEDADKTLAMKDLNDDDLLDKKEMASLRWADDAKKVDLNGDGKLTHLEIAIHFASVRDEKDVEQIDRTVANRAMRKHDANRNGQIDPGEISSAWPEEPDEIDVNGDGILTLNELTEAFAFRRVVRSEFGIIGVDQGWAIKLRNRFDENQDGGLNKREWDAAPLPDRPEKFDEDKDDRLSLMEIATMLAKHRQSLGLTAKDQLASRALIGRFDRDGDSKVTLPEWKPLQESFPDPISDLLSYDTNSDETIELLEIEKTLSKRRDEKGYSDSDAAMARRLIMRHDQNRDQQIKADELKEVSGGGYLGKEDLPQIDRDGNKAINQDELARYLAREKD</sequence>